<feature type="domain" description="Carbohydrate kinase PfkB" evidence="4">
    <location>
        <begin position="19"/>
        <end position="292"/>
    </location>
</feature>
<keyword evidence="2" id="KW-0808">Transferase</keyword>
<dbReference type="InterPro" id="IPR011611">
    <property type="entry name" value="PfkB_dom"/>
</dbReference>
<organism evidence="5 6">
    <name type="scientific">Shewanella polaris</name>
    <dbReference type="NCBI Taxonomy" id="2588449"/>
    <lineage>
        <taxon>Bacteria</taxon>
        <taxon>Pseudomonadati</taxon>
        <taxon>Pseudomonadota</taxon>
        <taxon>Gammaproteobacteria</taxon>
        <taxon>Alteromonadales</taxon>
        <taxon>Shewanellaceae</taxon>
        <taxon>Shewanella</taxon>
    </lineage>
</organism>
<dbReference type="EMBL" id="CP041036">
    <property type="protein sequence ID" value="QDE31358.1"/>
    <property type="molecule type" value="Genomic_DNA"/>
</dbReference>
<sequence length="312" mass="33805">MNSVLINHKVTADINVSCFGEVLWDCFSDDKRVGGAPLNVCVRLNSLGIKASMISAVGDDLLGRELLSFIDDRGVNRDCIAMDPVKSTSTVQVTLDKNGSASYEIVADTAWDNIALTEDLIEQVNRADMLVFGSLIGRNDVSLSTLTALVELAAFSVFDVNLRAPHYQIGNVVNLMKKADFIKLNDDELYEIAKEMGSPFYSLEQNLDFIAEQTQTKYLCVTKGSHGALLSVAGQKFYNSGYLVNVVDTVGAGDSFLGSLLYQLCSDNNPQYAIDFACAVGALVAQSHGATPLLSLSEIQLFMQPVQPVQPV</sequence>
<evidence type="ECO:0000313" key="6">
    <source>
        <dbReference type="Proteomes" id="UP000319809"/>
    </source>
</evidence>
<dbReference type="Gene3D" id="3.40.1190.20">
    <property type="match status" value="1"/>
</dbReference>
<protein>
    <submittedName>
        <fullName evidence="5">Carbohydrate kinase</fullName>
    </submittedName>
</protein>
<evidence type="ECO:0000256" key="2">
    <source>
        <dbReference type="ARBA" id="ARBA00022679"/>
    </source>
</evidence>
<keyword evidence="6" id="KW-1185">Reference proteome</keyword>
<dbReference type="InterPro" id="IPR029056">
    <property type="entry name" value="Ribokinase-like"/>
</dbReference>
<keyword evidence="3 5" id="KW-0418">Kinase</keyword>
<gene>
    <name evidence="5" type="ORF">FH971_10450</name>
</gene>
<evidence type="ECO:0000256" key="3">
    <source>
        <dbReference type="ARBA" id="ARBA00022777"/>
    </source>
</evidence>
<dbReference type="PANTHER" id="PTHR43085">
    <property type="entry name" value="HEXOKINASE FAMILY MEMBER"/>
    <property type="match status" value="1"/>
</dbReference>
<name>A0A4Y5YFF9_9GAMM</name>
<reference evidence="5 6" key="1">
    <citation type="submission" date="2019-06" db="EMBL/GenBank/DDBJ databases">
        <title>The genome of Shewanella sp. SM1901.</title>
        <authorList>
            <person name="Cha Q."/>
        </authorList>
    </citation>
    <scope>NUCLEOTIDE SEQUENCE [LARGE SCALE GENOMIC DNA]</scope>
    <source>
        <strain evidence="5 6">SM1901</strain>
    </source>
</reference>
<dbReference type="Proteomes" id="UP000319809">
    <property type="component" value="Chromosome"/>
</dbReference>
<dbReference type="RefSeq" id="WP_140234253.1">
    <property type="nucleotide sequence ID" value="NZ_CP041036.1"/>
</dbReference>
<dbReference type="PANTHER" id="PTHR43085:SF57">
    <property type="entry name" value="CARBOHYDRATE KINASE PFKB DOMAIN-CONTAINING PROTEIN"/>
    <property type="match status" value="1"/>
</dbReference>
<accession>A0A4Y5YFF9</accession>
<dbReference type="Pfam" id="PF00294">
    <property type="entry name" value="PfkB"/>
    <property type="match status" value="1"/>
</dbReference>
<comment type="similarity">
    <text evidence="1">Belongs to the carbohydrate kinase PfkB family.</text>
</comment>
<dbReference type="SUPFAM" id="SSF53613">
    <property type="entry name" value="Ribokinase-like"/>
    <property type="match status" value="1"/>
</dbReference>
<evidence type="ECO:0000259" key="4">
    <source>
        <dbReference type="Pfam" id="PF00294"/>
    </source>
</evidence>
<evidence type="ECO:0000313" key="5">
    <source>
        <dbReference type="EMBL" id="QDE31358.1"/>
    </source>
</evidence>
<dbReference type="InterPro" id="IPR050306">
    <property type="entry name" value="PfkB_Carbo_kinase"/>
</dbReference>
<dbReference type="AlphaFoldDB" id="A0A4Y5YFF9"/>
<dbReference type="KEGG" id="spol:FH971_10450"/>
<dbReference type="CDD" id="cd01167">
    <property type="entry name" value="bac_FRK"/>
    <property type="match status" value="1"/>
</dbReference>
<proteinExistence type="inferred from homology"/>
<evidence type="ECO:0000256" key="1">
    <source>
        <dbReference type="ARBA" id="ARBA00010688"/>
    </source>
</evidence>
<dbReference type="GO" id="GO:0016301">
    <property type="term" value="F:kinase activity"/>
    <property type="evidence" value="ECO:0007669"/>
    <property type="project" value="UniProtKB-KW"/>
</dbReference>